<evidence type="ECO:0000256" key="3">
    <source>
        <dbReference type="ARBA" id="ARBA00022722"/>
    </source>
</evidence>
<dbReference type="GO" id="GO:0004519">
    <property type="term" value="F:endonuclease activity"/>
    <property type="evidence" value="ECO:0007669"/>
    <property type="project" value="UniProtKB-KW"/>
</dbReference>
<dbReference type="SMART" id="SM00343">
    <property type="entry name" value="ZnF_C2HC"/>
    <property type="match status" value="2"/>
</dbReference>
<dbReference type="InterPro" id="IPR036875">
    <property type="entry name" value="Znf_CCHC_sf"/>
</dbReference>
<keyword evidence="9" id="KW-1185">Reference proteome</keyword>
<dbReference type="Gene3D" id="4.10.60.10">
    <property type="entry name" value="Zinc finger, CCHC-type"/>
    <property type="match status" value="1"/>
</dbReference>
<keyword evidence="4" id="KW-0255">Endonuclease</keyword>
<organism evidence="7 9">
    <name type="scientific">Trachymyrmex cornetzi</name>
    <dbReference type="NCBI Taxonomy" id="471704"/>
    <lineage>
        <taxon>Eukaryota</taxon>
        <taxon>Metazoa</taxon>
        <taxon>Ecdysozoa</taxon>
        <taxon>Arthropoda</taxon>
        <taxon>Hexapoda</taxon>
        <taxon>Insecta</taxon>
        <taxon>Pterygota</taxon>
        <taxon>Neoptera</taxon>
        <taxon>Endopterygota</taxon>
        <taxon>Hymenoptera</taxon>
        <taxon>Apocrita</taxon>
        <taxon>Aculeata</taxon>
        <taxon>Formicoidea</taxon>
        <taxon>Formicidae</taxon>
        <taxon>Myrmicinae</taxon>
        <taxon>Trachymyrmex</taxon>
    </lineage>
</organism>
<evidence type="ECO:0000313" key="7">
    <source>
        <dbReference type="EMBL" id="KYN14206.1"/>
    </source>
</evidence>
<gene>
    <name evidence="8" type="ORF">ALC57_04447</name>
    <name evidence="7" type="ORF">ALC57_13590</name>
</gene>
<reference evidence="7 9" key="1">
    <citation type="submission" date="2015-09" db="EMBL/GenBank/DDBJ databases">
        <title>Trachymyrmex cornetzi WGS genome.</title>
        <authorList>
            <person name="Nygaard S."/>
            <person name="Hu H."/>
            <person name="Boomsma J."/>
            <person name="Zhang G."/>
        </authorList>
    </citation>
    <scope>NUCLEOTIDE SEQUENCE [LARGE SCALE GENOMIC DNA]</scope>
    <source>
        <strain evidence="7">Tcor2-1</strain>
        <tissue evidence="7">Whole body</tissue>
    </source>
</reference>
<dbReference type="GO" id="GO:0008270">
    <property type="term" value="F:zinc ion binding"/>
    <property type="evidence" value="ECO:0007669"/>
    <property type="project" value="InterPro"/>
</dbReference>
<dbReference type="EMBL" id="KQ979066">
    <property type="protein sequence ID" value="KYN23143.1"/>
    <property type="molecule type" value="Genomic_DNA"/>
</dbReference>
<feature type="domain" description="CCHC-type" evidence="6">
    <location>
        <begin position="155"/>
        <end position="171"/>
    </location>
</feature>
<name>A0A151IZ94_9HYME</name>
<dbReference type="GO" id="GO:0016779">
    <property type="term" value="F:nucleotidyltransferase activity"/>
    <property type="evidence" value="ECO:0007669"/>
    <property type="project" value="UniProtKB-KW"/>
</dbReference>
<accession>A0A151IZ94</accession>
<sequence>MAALQKLSLHCKFGDYLQTELRNQFVYGLKNQRIQSRLLETANLTRESALKIACGMELAEKGVSKLKEENQLETAVDFVGEGAKHKRTNGREDRKGKKANQQGQRKDTSSTNRSNFKQNNKHNNKRFHSKFNDIVCFRCGQAHLAPNCTLPRNVKCRECGGFGHLQKVCKKKGQAHLLEEVFHVNDMEHLEYRTKFTVPLSIENRMIKFDVDCGAAVTLVSDKWLKNHFPKLELHKTNLKLRSYCKQNFVPLDFVKVKVKDANQNKILNIYVVKYDRDPLLGREWINQLKVLDKIKNSLREVEDIQMLDASGQKRLANLFKKYNNVLSEEFAHIGKFKAKLRLKPEAKPIFIKNRTVPFKILEKVEKELERMVDAGILEKVETSRWATPIVPVLKKRRWN</sequence>
<protein>
    <submittedName>
        <fullName evidence="7">Uncharacterized protein K02A2.6</fullName>
    </submittedName>
</protein>
<keyword evidence="1" id="KW-0808">Transferase</keyword>
<dbReference type="AlphaFoldDB" id="A0A151IZ94"/>
<keyword evidence="4" id="KW-0378">Hydrolase</keyword>
<dbReference type="Gene3D" id="2.40.70.10">
    <property type="entry name" value="Acid Proteases"/>
    <property type="match status" value="1"/>
</dbReference>
<dbReference type="InterPro" id="IPR001878">
    <property type="entry name" value="Znf_CCHC"/>
</dbReference>
<feature type="compositionally biased region" description="Polar residues" evidence="5">
    <location>
        <begin position="99"/>
        <end position="118"/>
    </location>
</feature>
<evidence type="ECO:0000256" key="4">
    <source>
        <dbReference type="ARBA" id="ARBA00022759"/>
    </source>
</evidence>
<evidence type="ECO:0000256" key="1">
    <source>
        <dbReference type="ARBA" id="ARBA00022679"/>
    </source>
</evidence>
<evidence type="ECO:0000259" key="6">
    <source>
        <dbReference type="SMART" id="SM00343"/>
    </source>
</evidence>
<dbReference type="SUPFAM" id="SSF57756">
    <property type="entry name" value="Retrovirus zinc finger-like domains"/>
    <property type="match status" value="1"/>
</dbReference>
<evidence type="ECO:0000256" key="5">
    <source>
        <dbReference type="SAM" id="MobiDB-lite"/>
    </source>
</evidence>
<dbReference type="PANTHER" id="PTHR37984:SF5">
    <property type="entry name" value="PROTEIN NYNRIN-LIKE"/>
    <property type="match status" value="1"/>
</dbReference>
<evidence type="ECO:0000313" key="8">
    <source>
        <dbReference type="EMBL" id="KYN23143.1"/>
    </source>
</evidence>
<dbReference type="SUPFAM" id="SSF56672">
    <property type="entry name" value="DNA/RNA polymerases"/>
    <property type="match status" value="1"/>
</dbReference>
<evidence type="ECO:0000313" key="9">
    <source>
        <dbReference type="Proteomes" id="UP000078492"/>
    </source>
</evidence>
<dbReference type="InterPro" id="IPR043502">
    <property type="entry name" value="DNA/RNA_pol_sf"/>
</dbReference>
<dbReference type="EMBL" id="KQ980716">
    <property type="protein sequence ID" value="KYN14206.1"/>
    <property type="molecule type" value="Genomic_DNA"/>
</dbReference>
<keyword evidence="2" id="KW-0548">Nucleotidyltransferase</keyword>
<dbReference type="PANTHER" id="PTHR37984">
    <property type="entry name" value="PROTEIN CBG26694"/>
    <property type="match status" value="1"/>
</dbReference>
<dbReference type="InterPro" id="IPR021109">
    <property type="entry name" value="Peptidase_aspartic_dom_sf"/>
</dbReference>
<dbReference type="SUPFAM" id="SSF50630">
    <property type="entry name" value="Acid proteases"/>
    <property type="match status" value="1"/>
</dbReference>
<feature type="region of interest" description="Disordered" evidence="5">
    <location>
        <begin position="77"/>
        <end position="124"/>
    </location>
</feature>
<dbReference type="Gene3D" id="3.10.10.10">
    <property type="entry name" value="HIV Type 1 Reverse Transcriptase, subunit A, domain 1"/>
    <property type="match status" value="1"/>
</dbReference>
<dbReference type="Proteomes" id="UP000078492">
    <property type="component" value="Unassembled WGS sequence"/>
</dbReference>
<dbReference type="GO" id="GO:0003676">
    <property type="term" value="F:nucleic acid binding"/>
    <property type="evidence" value="ECO:0007669"/>
    <property type="project" value="InterPro"/>
</dbReference>
<evidence type="ECO:0000256" key="2">
    <source>
        <dbReference type="ARBA" id="ARBA00022695"/>
    </source>
</evidence>
<dbReference type="InterPro" id="IPR050951">
    <property type="entry name" value="Retrovirus_Pol_polyprotein"/>
</dbReference>
<proteinExistence type="predicted"/>
<feature type="domain" description="CCHC-type" evidence="6">
    <location>
        <begin position="135"/>
        <end position="150"/>
    </location>
</feature>
<keyword evidence="3" id="KW-0540">Nuclease</keyword>
<dbReference type="GO" id="GO:0071897">
    <property type="term" value="P:DNA biosynthetic process"/>
    <property type="evidence" value="ECO:0007669"/>
    <property type="project" value="UniProtKB-ARBA"/>
</dbReference>
<dbReference type="STRING" id="471704.A0A151IZ94"/>